<sequence length="308" mass="34361">MLKINKLNKKFGKHTALDNLDLNIKEHEIYGFVGPNGAGKTTTMKICAGLLKADSGEVWIDGIDALNNNKELKKKIGYMPDFFGVYDNLKAIEYMEFYASIYGINGKEARKVCMELLEAVQLKEHYDSYVDSLSRGMKQRLCLARCLVHGPKLLILDEPASGLDPRARVVMKDILKRLSNEGMTILISSHILPELVQICTHAGVIEKGRLVISGSMEEITSARGNARPIVLKMVDNQEATIRIIKENPYTRKITILDNVVTLLFSGNEEEEASLLSSIIQGGGLISSFTREESSLETLFLQITHEEET</sequence>
<dbReference type="Pfam" id="PF00005">
    <property type="entry name" value="ABC_tran"/>
    <property type="match status" value="1"/>
</dbReference>
<dbReference type="GO" id="GO:0016887">
    <property type="term" value="F:ATP hydrolysis activity"/>
    <property type="evidence" value="ECO:0007669"/>
    <property type="project" value="InterPro"/>
</dbReference>
<dbReference type="SMART" id="SM00382">
    <property type="entry name" value="AAA"/>
    <property type="match status" value="1"/>
</dbReference>
<dbReference type="STRING" id="1121322.SAMN02745136_03087"/>
<feature type="domain" description="ABC transporter" evidence="5">
    <location>
        <begin position="2"/>
        <end position="232"/>
    </location>
</feature>
<proteinExistence type="inferred from homology"/>
<keyword evidence="7" id="KW-1185">Reference proteome</keyword>
<dbReference type="PANTHER" id="PTHR43335">
    <property type="entry name" value="ABC TRANSPORTER, ATP-BINDING PROTEIN"/>
    <property type="match status" value="1"/>
</dbReference>
<evidence type="ECO:0000256" key="2">
    <source>
        <dbReference type="ARBA" id="ARBA00022448"/>
    </source>
</evidence>
<gene>
    <name evidence="6" type="ORF">SAMN02745136_03087</name>
</gene>
<evidence type="ECO:0000259" key="5">
    <source>
        <dbReference type="PROSITE" id="PS50893"/>
    </source>
</evidence>
<protein>
    <submittedName>
        <fullName evidence="6">ABC-2 type transport system ATP-binding protein</fullName>
    </submittedName>
</protein>
<dbReference type="Proteomes" id="UP000184386">
    <property type="component" value="Unassembled WGS sequence"/>
</dbReference>
<dbReference type="PANTHER" id="PTHR43335:SF3">
    <property type="entry name" value="ABC TRANSPORTER"/>
    <property type="match status" value="1"/>
</dbReference>
<dbReference type="InterPro" id="IPR003439">
    <property type="entry name" value="ABC_transporter-like_ATP-bd"/>
</dbReference>
<evidence type="ECO:0000256" key="4">
    <source>
        <dbReference type="ARBA" id="ARBA00022840"/>
    </source>
</evidence>
<evidence type="ECO:0000256" key="1">
    <source>
        <dbReference type="ARBA" id="ARBA00005417"/>
    </source>
</evidence>
<dbReference type="AlphaFoldDB" id="A0A1M6UHR0"/>
<comment type="similarity">
    <text evidence="1">Belongs to the ABC transporter superfamily.</text>
</comment>
<keyword evidence="4 6" id="KW-0067">ATP-binding</keyword>
<dbReference type="GO" id="GO:0005524">
    <property type="term" value="F:ATP binding"/>
    <property type="evidence" value="ECO:0007669"/>
    <property type="project" value="UniProtKB-KW"/>
</dbReference>
<dbReference type="PROSITE" id="PS50893">
    <property type="entry name" value="ABC_TRANSPORTER_2"/>
    <property type="match status" value="1"/>
</dbReference>
<evidence type="ECO:0000313" key="7">
    <source>
        <dbReference type="Proteomes" id="UP000184386"/>
    </source>
</evidence>
<dbReference type="SUPFAM" id="SSF52540">
    <property type="entry name" value="P-loop containing nucleoside triphosphate hydrolases"/>
    <property type="match status" value="1"/>
</dbReference>
<accession>A0A1M6UHR0</accession>
<organism evidence="6 7">
    <name type="scientific">Anaerocolumna jejuensis DSM 15929</name>
    <dbReference type="NCBI Taxonomy" id="1121322"/>
    <lineage>
        <taxon>Bacteria</taxon>
        <taxon>Bacillati</taxon>
        <taxon>Bacillota</taxon>
        <taxon>Clostridia</taxon>
        <taxon>Lachnospirales</taxon>
        <taxon>Lachnospiraceae</taxon>
        <taxon>Anaerocolumna</taxon>
    </lineage>
</organism>
<keyword evidence="3" id="KW-0547">Nucleotide-binding</keyword>
<evidence type="ECO:0000313" key="6">
    <source>
        <dbReference type="EMBL" id="SHK68618.1"/>
    </source>
</evidence>
<keyword evidence="2" id="KW-0813">Transport</keyword>
<dbReference type="RefSeq" id="WP_073277491.1">
    <property type="nucleotide sequence ID" value="NZ_FRAC01000015.1"/>
</dbReference>
<dbReference type="InterPro" id="IPR003593">
    <property type="entry name" value="AAA+_ATPase"/>
</dbReference>
<dbReference type="CDD" id="cd03230">
    <property type="entry name" value="ABC_DR_subfamily_A"/>
    <property type="match status" value="1"/>
</dbReference>
<dbReference type="OrthoDB" id="9804819at2"/>
<reference evidence="6 7" key="1">
    <citation type="submission" date="2016-11" db="EMBL/GenBank/DDBJ databases">
        <authorList>
            <person name="Jaros S."/>
            <person name="Januszkiewicz K."/>
            <person name="Wedrychowicz H."/>
        </authorList>
    </citation>
    <scope>NUCLEOTIDE SEQUENCE [LARGE SCALE GENOMIC DNA]</scope>
    <source>
        <strain evidence="6 7">DSM 15929</strain>
    </source>
</reference>
<dbReference type="EMBL" id="FRAC01000015">
    <property type="protein sequence ID" value="SHK68618.1"/>
    <property type="molecule type" value="Genomic_DNA"/>
</dbReference>
<name>A0A1M6UHR0_9FIRM</name>
<evidence type="ECO:0000256" key="3">
    <source>
        <dbReference type="ARBA" id="ARBA00022741"/>
    </source>
</evidence>
<dbReference type="Gene3D" id="3.40.50.300">
    <property type="entry name" value="P-loop containing nucleotide triphosphate hydrolases"/>
    <property type="match status" value="1"/>
</dbReference>
<dbReference type="InterPro" id="IPR027417">
    <property type="entry name" value="P-loop_NTPase"/>
</dbReference>